<dbReference type="SUPFAM" id="SSF88946">
    <property type="entry name" value="Sigma2 domain of RNA polymerase sigma factors"/>
    <property type="match status" value="1"/>
</dbReference>
<evidence type="ECO:0000256" key="3">
    <source>
        <dbReference type="ARBA" id="ARBA00023082"/>
    </source>
</evidence>
<dbReference type="Gene3D" id="1.10.1740.10">
    <property type="match status" value="1"/>
</dbReference>
<protein>
    <submittedName>
        <fullName evidence="7">RNA polymerase sigma factor</fullName>
    </submittedName>
</protein>
<comment type="caution">
    <text evidence="7">The sequence shown here is derived from an EMBL/GenBank/DDBJ whole genome shotgun (WGS) entry which is preliminary data.</text>
</comment>
<keyword evidence="8" id="KW-1185">Reference proteome</keyword>
<evidence type="ECO:0000256" key="4">
    <source>
        <dbReference type="ARBA" id="ARBA00023163"/>
    </source>
</evidence>
<dbReference type="EMBL" id="JBHPKH010000014">
    <property type="protein sequence ID" value="MFC1572386.1"/>
    <property type="molecule type" value="Genomic_DNA"/>
</dbReference>
<dbReference type="PANTHER" id="PTHR43133:SF25">
    <property type="entry name" value="RNA POLYMERASE SIGMA FACTOR RFAY-RELATED"/>
    <property type="match status" value="1"/>
</dbReference>
<comment type="similarity">
    <text evidence="1">Belongs to the sigma-70 factor family. ECF subfamily.</text>
</comment>
<dbReference type="Proteomes" id="UP001593833">
    <property type="component" value="Unassembled WGS sequence"/>
</dbReference>
<evidence type="ECO:0000313" key="7">
    <source>
        <dbReference type="EMBL" id="MFC1572386.1"/>
    </source>
</evidence>
<dbReference type="InterPro" id="IPR014284">
    <property type="entry name" value="RNA_pol_sigma-70_dom"/>
</dbReference>
<evidence type="ECO:0000259" key="5">
    <source>
        <dbReference type="Pfam" id="PF04542"/>
    </source>
</evidence>
<gene>
    <name evidence="7" type="ORF">ACFL6M_02195</name>
</gene>
<dbReference type="Pfam" id="PF04542">
    <property type="entry name" value="Sigma70_r2"/>
    <property type="match status" value="1"/>
</dbReference>
<keyword evidence="3" id="KW-0731">Sigma factor</keyword>
<name>A0ABV6YJU1_UNCEI</name>
<dbReference type="Pfam" id="PF08281">
    <property type="entry name" value="Sigma70_r4_2"/>
    <property type="match status" value="1"/>
</dbReference>
<sequence>MGRDTASTLDPEERGLILRCQQGEREAFGPIVQRHMRGAAAFALAWTGSQEDALDLSQEAFARAFRAISRFDPSRPFYPWFYKILRNLCLNYLSRAARLREVPLLDDYQHASNEPGPDVATERREARQMVWDGIRKLGARDREILILREFQGLTYAEIAEVLDIPKGTVMSRLHTARLRLRKQLEPLMAGGTSRRER</sequence>
<evidence type="ECO:0000256" key="1">
    <source>
        <dbReference type="ARBA" id="ARBA00010641"/>
    </source>
</evidence>
<dbReference type="Gene3D" id="1.10.10.10">
    <property type="entry name" value="Winged helix-like DNA-binding domain superfamily/Winged helix DNA-binding domain"/>
    <property type="match status" value="1"/>
</dbReference>
<dbReference type="InterPro" id="IPR013325">
    <property type="entry name" value="RNA_pol_sigma_r2"/>
</dbReference>
<organism evidence="7 8">
    <name type="scientific">Eiseniibacteriota bacterium</name>
    <dbReference type="NCBI Taxonomy" id="2212470"/>
    <lineage>
        <taxon>Bacteria</taxon>
        <taxon>Candidatus Eiseniibacteriota</taxon>
    </lineage>
</organism>
<dbReference type="InterPro" id="IPR013324">
    <property type="entry name" value="RNA_pol_sigma_r3/r4-like"/>
</dbReference>
<evidence type="ECO:0000313" key="8">
    <source>
        <dbReference type="Proteomes" id="UP001593833"/>
    </source>
</evidence>
<dbReference type="PANTHER" id="PTHR43133">
    <property type="entry name" value="RNA POLYMERASE ECF-TYPE SIGMA FACTO"/>
    <property type="match status" value="1"/>
</dbReference>
<keyword evidence="4" id="KW-0804">Transcription</keyword>
<evidence type="ECO:0000259" key="6">
    <source>
        <dbReference type="Pfam" id="PF08281"/>
    </source>
</evidence>
<dbReference type="InterPro" id="IPR013249">
    <property type="entry name" value="RNA_pol_sigma70_r4_t2"/>
</dbReference>
<feature type="domain" description="RNA polymerase sigma factor 70 region 4 type 2" evidence="6">
    <location>
        <begin position="128"/>
        <end position="180"/>
    </location>
</feature>
<feature type="domain" description="RNA polymerase sigma-70 region 2" evidence="5">
    <location>
        <begin position="31"/>
        <end position="98"/>
    </location>
</feature>
<evidence type="ECO:0000256" key="2">
    <source>
        <dbReference type="ARBA" id="ARBA00023015"/>
    </source>
</evidence>
<dbReference type="SUPFAM" id="SSF88659">
    <property type="entry name" value="Sigma3 and sigma4 domains of RNA polymerase sigma factors"/>
    <property type="match status" value="1"/>
</dbReference>
<proteinExistence type="inferred from homology"/>
<keyword evidence="2" id="KW-0805">Transcription regulation</keyword>
<reference evidence="7 8" key="1">
    <citation type="submission" date="2024-09" db="EMBL/GenBank/DDBJ databases">
        <authorList>
            <person name="D'Angelo T."/>
        </authorList>
    </citation>
    <scope>NUCLEOTIDE SEQUENCE [LARGE SCALE GENOMIC DNA]</scope>
    <source>
        <strain evidence="7">SAG AM-320-E07</strain>
    </source>
</reference>
<accession>A0ABV6YJU1</accession>
<dbReference type="NCBIfam" id="TIGR02937">
    <property type="entry name" value="sigma70-ECF"/>
    <property type="match status" value="1"/>
</dbReference>
<dbReference type="InterPro" id="IPR036388">
    <property type="entry name" value="WH-like_DNA-bd_sf"/>
</dbReference>
<dbReference type="InterPro" id="IPR039425">
    <property type="entry name" value="RNA_pol_sigma-70-like"/>
</dbReference>
<dbReference type="InterPro" id="IPR007627">
    <property type="entry name" value="RNA_pol_sigma70_r2"/>
</dbReference>
<dbReference type="CDD" id="cd06171">
    <property type="entry name" value="Sigma70_r4"/>
    <property type="match status" value="1"/>
</dbReference>